<evidence type="ECO:0008006" key="4">
    <source>
        <dbReference type="Google" id="ProtNLM"/>
    </source>
</evidence>
<dbReference type="Proteomes" id="UP001054902">
    <property type="component" value="Unassembled WGS sequence"/>
</dbReference>
<feature type="signal peptide" evidence="1">
    <location>
        <begin position="1"/>
        <end position="17"/>
    </location>
</feature>
<keyword evidence="3" id="KW-1185">Reference proteome</keyword>
<dbReference type="InterPro" id="IPR029058">
    <property type="entry name" value="AB_hydrolase_fold"/>
</dbReference>
<dbReference type="EMBL" id="BLLK01000045">
    <property type="protein sequence ID" value="GFH52082.1"/>
    <property type="molecule type" value="Genomic_DNA"/>
</dbReference>
<name>A0AAD3H665_9STRA</name>
<feature type="chain" id="PRO_5042100046" description="Esterase" evidence="1">
    <location>
        <begin position="18"/>
        <end position="260"/>
    </location>
</feature>
<gene>
    <name evidence="2" type="ORF">CTEN210_08558</name>
</gene>
<proteinExistence type="predicted"/>
<evidence type="ECO:0000313" key="2">
    <source>
        <dbReference type="EMBL" id="GFH52082.1"/>
    </source>
</evidence>
<dbReference type="SUPFAM" id="SSF53474">
    <property type="entry name" value="alpha/beta-Hydrolases"/>
    <property type="match status" value="1"/>
</dbReference>
<dbReference type="PANTHER" id="PTHR48098">
    <property type="entry name" value="ENTEROCHELIN ESTERASE-RELATED"/>
    <property type="match status" value="1"/>
</dbReference>
<dbReference type="Pfam" id="PF00756">
    <property type="entry name" value="Esterase"/>
    <property type="match status" value="1"/>
</dbReference>
<keyword evidence="1" id="KW-0732">Signal</keyword>
<dbReference type="PANTHER" id="PTHR48098:SF6">
    <property type="entry name" value="FERRI-BACILLIBACTIN ESTERASE BESA"/>
    <property type="match status" value="1"/>
</dbReference>
<comment type="caution">
    <text evidence="2">The sequence shown here is derived from an EMBL/GenBank/DDBJ whole genome shotgun (WGS) entry which is preliminary data.</text>
</comment>
<accession>A0AAD3H665</accession>
<dbReference type="InterPro" id="IPR000801">
    <property type="entry name" value="Esterase-like"/>
</dbReference>
<dbReference type="AlphaFoldDB" id="A0AAD3H665"/>
<dbReference type="Gene3D" id="3.40.50.1820">
    <property type="entry name" value="alpha/beta hydrolase"/>
    <property type="match status" value="1"/>
</dbReference>
<reference evidence="2 3" key="1">
    <citation type="journal article" date="2021" name="Sci. Rep.">
        <title>The genome of the diatom Chaetoceros tenuissimus carries an ancient integrated fragment of an extant virus.</title>
        <authorList>
            <person name="Hongo Y."/>
            <person name="Kimura K."/>
            <person name="Takaki Y."/>
            <person name="Yoshida Y."/>
            <person name="Baba S."/>
            <person name="Kobayashi G."/>
            <person name="Nagasaki K."/>
            <person name="Hano T."/>
            <person name="Tomaru Y."/>
        </authorList>
    </citation>
    <scope>NUCLEOTIDE SEQUENCE [LARGE SCALE GENOMIC DNA]</scope>
    <source>
        <strain evidence="2 3">NIES-3715</strain>
    </source>
</reference>
<organism evidence="2 3">
    <name type="scientific">Chaetoceros tenuissimus</name>
    <dbReference type="NCBI Taxonomy" id="426638"/>
    <lineage>
        <taxon>Eukaryota</taxon>
        <taxon>Sar</taxon>
        <taxon>Stramenopiles</taxon>
        <taxon>Ochrophyta</taxon>
        <taxon>Bacillariophyta</taxon>
        <taxon>Coscinodiscophyceae</taxon>
        <taxon>Chaetocerotophycidae</taxon>
        <taxon>Chaetocerotales</taxon>
        <taxon>Chaetocerotaceae</taxon>
        <taxon>Chaetoceros</taxon>
    </lineage>
</organism>
<evidence type="ECO:0000313" key="3">
    <source>
        <dbReference type="Proteomes" id="UP001054902"/>
    </source>
</evidence>
<evidence type="ECO:0000256" key="1">
    <source>
        <dbReference type="SAM" id="SignalP"/>
    </source>
</evidence>
<sequence>MFFSIVSFLYLILRIEGYSTSNNSSGGIEKTVLNSSTEPRFRRKLETPTRALQAPFPDGLNGGNLITLPPRKHYLKQKSSSNLGTDLADSFILPARDIKVWTPPEYNDPKYADLRYPVLYVHDGQNAMQDSSSWTGYSWRLAGALTRMAERKQLKTNEHSFPPIIVMIPSATDRLAFVPRRHLEYGDISTAFSQAHADFVGLTLKPLIDEEFRTMPEKEHTSTIGSSLGGQASLNLLLRFPELFGKDIKKSHLLPYQDGP</sequence>
<dbReference type="InterPro" id="IPR050583">
    <property type="entry name" value="Mycobacterial_A85_antigen"/>
</dbReference>
<protein>
    <recommendedName>
        <fullName evidence="4">Esterase</fullName>
    </recommendedName>
</protein>